<evidence type="ECO:0000256" key="1">
    <source>
        <dbReference type="ARBA" id="ARBA00004123"/>
    </source>
</evidence>
<comment type="similarity">
    <text evidence="2 9">Belongs to the SSU72 phosphatase family.</text>
</comment>
<keyword evidence="4 9" id="KW-0378">Hydrolase</keyword>
<comment type="function">
    <text evidence="9">Protein phosphatase that catalyzes the dephosphorylation of the C-terminal domain of RNA polymerase II. Plays a role in RNA processing and termination.</text>
</comment>
<dbReference type="AlphaFoldDB" id="A0A8K1FMP3"/>
<dbReference type="Pfam" id="PF04722">
    <property type="entry name" value="Ssu72"/>
    <property type="match status" value="1"/>
</dbReference>
<comment type="catalytic activity">
    <reaction evidence="8 9">
        <text>O-phospho-L-threonyl-[protein] + H2O = L-threonyl-[protein] + phosphate</text>
        <dbReference type="Rhea" id="RHEA:47004"/>
        <dbReference type="Rhea" id="RHEA-COMP:11060"/>
        <dbReference type="Rhea" id="RHEA-COMP:11605"/>
        <dbReference type="ChEBI" id="CHEBI:15377"/>
        <dbReference type="ChEBI" id="CHEBI:30013"/>
        <dbReference type="ChEBI" id="CHEBI:43474"/>
        <dbReference type="ChEBI" id="CHEBI:61977"/>
        <dbReference type="EC" id="3.1.3.16"/>
    </reaction>
</comment>
<keyword evidence="3 9" id="KW-0507">mRNA processing</keyword>
<evidence type="ECO:0000256" key="9">
    <source>
        <dbReference type="RuleBase" id="RU369031"/>
    </source>
</evidence>
<accession>A0A8K1FMP3</accession>
<dbReference type="OrthoDB" id="57957at2759"/>
<feature type="compositionally biased region" description="Acidic residues" evidence="10">
    <location>
        <begin position="40"/>
        <end position="57"/>
    </location>
</feature>
<evidence type="ECO:0000256" key="6">
    <source>
        <dbReference type="ARBA" id="ARBA00023242"/>
    </source>
</evidence>
<evidence type="ECO:0000256" key="3">
    <source>
        <dbReference type="ARBA" id="ARBA00022664"/>
    </source>
</evidence>
<dbReference type="GO" id="GO:0005634">
    <property type="term" value="C:nucleus"/>
    <property type="evidence" value="ECO:0007669"/>
    <property type="project" value="UniProtKB-SubCell"/>
</dbReference>
<name>A0A8K1FMP3_PYTOL</name>
<dbReference type="Gene3D" id="3.40.50.2300">
    <property type="match status" value="2"/>
</dbReference>
<sequence length="231" mass="26231">MSGDFRPLMMTSNSCETVDETKEEAGGSVKFGPELSGEVETVEEQRSDEEEQDEDEESMHGKRSVECNEACEATDMNQCAVQRSERGLVGHVRRKLKKRPGVGGTRKARPMFATVCVNNVNRSMAAHVELQKAGLRVCSFGGGPRVCFPGRNATSFRAFSFLMSYETMYKTLREEDEELFTRNGVLQMLERDMQVKRAPQQWQQLTNKQLHDIDVIVCLDYQMFIRILNGK</sequence>
<proteinExistence type="inferred from homology"/>
<comment type="subcellular location">
    <subcellularLocation>
        <location evidence="1 9">Nucleus</location>
    </subcellularLocation>
</comment>
<dbReference type="PANTHER" id="PTHR20383">
    <property type="entry name" value="RNA POLYMERASE II SUBUNIT A C-TERMINAL DOMAIN PHOSPHATASE"/>
    <property type="match status" value="1"/>
</dbReference>
<evidence type="ECO:0000256" key="5">
    <source>
        <dbReference type="ARBA" id="ARBA00022912"/>
    </source>
</evidence>
<dbReference type="GO" id="GO:0006397">
    <property type="term" value="P:mRNA processing"/>
    <property type="evidence" value="ECO:0007669"/>
    <property type="project" value="UniProtKB-KW"/>
</dbReference>
<comment type="caution">
    <text evidence="11">The sequence shown here is derived from an EMBL/GenBank/DDBJ whole genome shotgun (WGS) entry which is preliminary data.</text>
</comment>
<evidence type="ECO:0000256" key="2">
    <source>
        <dbReference type="ARBA" id="ARBA00008978"/>
    </source>
</evidence>
<dbReference type="InterPro" id="IPR006811">
    <property type="entry name" value="RNA_pol_II_suA"/>
</dbReference>
<dbReference type="EC" id="3.1.3.16" evidence="9"/>
<protein>
    <recommendedName>
        <fullName evidence="9">RNA polymerase II subunit A C-terminal domain phosphatase SSU72</fullName>
        <shortName evidence="9">CTD phosphatase SSU72</shortName>
        <ecNumber evidence="9">3.1.3.16</ecNumber>
    </recommendedName>
</protein>
<feature type="region of interest" description="Disordered" evidence="10">
    <location>
        <begin position="1"/>
        <end position="64"/>
    </location>
</feature>
<dbReference type="Proteomes" id="UP000794436">
    <property type="component" value="Unassembled WGS sequence"/>
</dbReference>
<evidence type="ECO:0000313" key="12">
    <source>
        <dbReference type="Proteomes" id="UP000794436"/>
    </source>
</evidence>
<organism evidence="11 12">
    <name type="scientific">Pythium oligandrum</name>
    <name type="common">Mycoparasitic fungus</name>
    <dbReference type="NCBI Taxonomy" id="41045"/>
    <lineage>
        <taxon>Eukaryota</taxon>
        <taxon>Sar</taxon>
        <taxon>Stramenopiles</taxon>
        <taxon>Oomycota</taxon>
        <taxon>Peronosporomycetes</taxon>
        <taxon>Pythiales</taxon>
        <taxon>Pythiaceae</taxon>
        <taxon>Pythium</taxon>
    </lineage>
</organism>
<keyword evidence="6 9" id="KW-0539">Nucleus</keyword>
<gene>
    <name evidence="11" type="ORF">Poli38472_009239</name>
</gene>
<evidence type="ECO:0000256" key="8">
    <source>
        <dbReference type="ARBA" id="ARBA00048336"/>
    </source>
</evidence>
<evidence type="ECO:0000256" key="7">
    <source>
        <dbReference type="ARBA" id="ARBA00047761"/>
    </source>
</evidence>
<reference evidence="11" key="1">
    <citation type="submission" date="2019-03" db="EMBL/GenBank/DDBJ databases">
        <title>Long read genome sequence of the mycoparasitic Pythium oligandrum ATCC 38472 isolated from sugarbeet rhizosphere.</title>
        <authorList>
            <person name="Gaulin E."/>
        </authorList>
    </citation>
    <scope>NUCLEOTIDE SEQUENCE</scope>
    <source>
        <strain evidence="11">ATCC 38472_TT</strain>
    </source>
</reference>
<evidence type="ECO:0000256" key="10">
    <source>
        <dbReference type="SAM" id="MobiDB-lite"/>
    </source>
</evidence>
<dbReference type="GO" id="GO:0004722">
    <property type="term" value="F:protein serine/threonine phosphatase activity"/>
    <property type="evidence" value="ECO:0007669"/>
    <property type="project" value="UniProtKB-UniRule"/>
</dbReference>
<keyword evidence="12" id="KW-1185">Reference proteome</keyword>
<keyword evidence="5 9" id="KW-0904">Protein phosphatase</keyword>
<dbReference type="EMBL" id="SPLM01000038">
    <property type="protein sequence ID" value="TMW65072.1"/>
    <property type="molecule type" value="Genomic_DNA"/>
</dbReference>
<evidence type="ECO:0000256" key="4">
    <source>
        <dbReference type="ARBA" id="ARBA00022801"/>
    </source>
</evidence>
<evidence type="ECO:0000313" key="11">
    <source>
        <dbReference type="EMBL" id="TMW65072.1"/>
    </source>
</evidence>
<comment type="catalytic activity">
    <reaction evidence="7 9">
        <text>O-phospho-L-seryl-[protein] + H2O = L-seryl-[protein] + phosphate</text>
        <dbReference type="Rhea" id="RHEA:20629"/>
        <dbReference type="Rhea" id="RHEA-COMP:9863"/>
        <dbReference type="Rhea" id="RHEA-COMP:11604"/>
        <dbReference type="ChEBI" id="CHEBI:15377"/>
        <dbReference type="ChEBI" id="CHEBI:29999"/>
        <dbReference type="ChEBI" id="CHEBI:43474"/>
        <dbReference type="ChEBI" id="CHEBI:83421"/>
        <dbReference type="EC" id="3.1.3.16"/>
    </reaction>
</comment>